<gene>
    <name evidence="2" type="ORF">EHS15_03870</name>
</gene>
<reference evidence="2" key="1">
    <citation type="journal article" date="2019" name="PLoS Negl. Trop. Dis.">
        <title>Revisiting the worldwide diversity of Leptospira species in the environment.</title>
        <authorList>
            <person name="Vincent A.T."/>
            <person name="Schiettekatte O."/>
            <person name="Bourhy P."/>
            <person name="Veyrier F.J."/>
            <person name="Picardeau M."/>
        </authorList>
    </citation>
    <scope>NUCLEOTIDE SEQUENCE [LARGE SCALE GENOMIC DNA]</scope>
    <source>
        <strain evidence="2">201300427</strain>
    </source>
</reference>
<name>A0A4R9M3Q2_9LEPT</name>
<feature type="chain" id="PRO_5020721022" description="TIGR04452 family lipoprotein" evidence="1">
    <location>
        <begin position="31"/>
        <end position="124"/>
    </location>
</feature>
<dbReference type="RefSeq" id="WP_135759221.1">
    <property type="nucleotide sequence ID" value="NZ_RQHW01000013.1"/>
</dbReference>
<proteinExistence type="predicted"/>
<evidence type="ECO:0000313" key="3">
    <source>
        <dbReference type="Proteomes" id="UP000298058"/>
    </source>
</evidence>
<keyword evidence="1" id="KW-0732">Signal</keyword>
<comment type="caution">
    <text evidence="2">The sequence shown here is derived from an EMBL/GenBank/DDBJ whole genome shotgun (WGS) entry which is preliminary data.</text>
</comment>
<protein>
    <recommendedName>
        <fullName evidence="4">TIGR04452 family lipoprotein</fullName>
    </recommendedName>
</protein>
<accession>A0A4R9M3Q2</accession>
<evidence type="ECO:0000313" key="2">
    <source>
        <dbReference type="EMBL" id="TGN20357.1"/>
    </source>
</evidence>
<dbReference type="AlphaFoldDB" id="A0A4R9M3Q2"/>
<feature type="signal peptide" evidence="1">
    <location>
        <begin position="1"/>
        <end position="30"/>
    </location>
</feature>
<dbReference type="Proteomes" id="UP000298058">
    <property type="component" value="Unassembled WGS sequence"/>
</dbReference>
<sequence length="124" mass="13621">MDLPKSKISFQLAKNLFLMAFLYLLSCADAGINGPDVLTKETTQQRIRTAKLARLAACGRNADIQVLFINDSLETARFNGPYYAVADVKICTDQIFSTPCNSEVTECKLSAKSAWKGSFLQGAF</sequence>
<keyword evidence="3" id="KW-1185">Reference proteome</keyword>
<evidence type="ECO:0000256" key="1">
    <source>
        <dbReference type="SAM" id="SignalP"/>
    </source>
</evidence>
<dbReference type="EMBL" id="RQHW01000013">
    <property type="protein sequence ID" value="TGN20357.1"/>
    <property type="molecule type" value="Genomic_DNA"/>
</dbReference>
<evidence type="ECO:0008006" key="4">
    <source>
        <dbReference type="Google" id="ProtNLM"/>
    </source>
</evidence>
<dbReference type="OrthoDB" id="330052at2"/>
<organism evidence="2 3">
    <name type="scientific">Leptospira idonii</name>
    <dbReference type="NCBI Taxonomy" id="1193500"/>
    <lineage>
        <taxon>Bacteria</taxon>
        <taxon>Pseudomonadati</taxon>
        <taxon>Spirochaetota</taxon>
        <taxon>Spirochaetia</taxon>
        <taxon>Leptospirales</taxon>
        <taxon>Leptospiraceae</taxon>
        <taxon>Leptospira</taxon>
    </lineage>
</organism>